<name>A0ABU7VPX2_9BACL</name>
<keyword evidence="4" id="KW-1185">Reference proteome</keyword>
<keyword evidence="1" id="KW-0812">Transmembrane</keyword>
<evidence type="ECO:0000256" key="1">
    <source>
        <dbReference type="SAM" id="Phobius"/>
    </source>
</evidence>
<feature type="transmembrane region" description="Helical" evidence="1">
    <location>
        <begin position="190"/>
        <end position="209"/>
    </location>
</feature>
<dbReference type="GO" id="GO:0016787">
    <property type="term" value="F:hydrolase activity"/>
    <property type="evidence" value="ECO:0007669"/>
    <property type="project" value="UniProtKB-KW"/>
</dbReference>
<sequence>MMEGLILLVNALINAIFKLALLSVIPIIVYLAFHRKRQGLSEYLGIKKPPAGSYVNAIKLSSIAYVFSIIVIVFWFQQSNGLTMNPLKEAKDTGSVFILVASSVLFGLQAGISEEVFFRGFLGKLLIRRFGFTKGNVIQTIIFIAPHYFTFINTNTPLSVFVLLMLNAGLMGYVFGYITEKKSNGSILPAILVHTLIDIASGFIMLALAK</sequence>
<comment type="caution">
    <text evidence="3">The sequence shown here is derived from an EMBL/GenBank/DDBJ whole genome shotgun (WGS) entry which is preliminary data.</text>
</comment>
<gene>
    <name evidence="3" type="ORF">V3851_08215</name>
</gene>
<keyword evidence="1" id="KW-0472">Membrane</keyword>
<feature type="transmembrane region" description="Helical" evidence="1">
    <location>
        <begin position="54"/>
        <end position="76"/>
    </location>
</feature>
<feature type="transmembrane region" description="Helical" evidence="1">
    <location>
        <begin position="96"/>
        <end position="118"/>
    </location>
</feature>
<dbReference type="EMBL" id="JAZHPZ010000003">
    <property type="protein sequence ID" value="MEF2965810.1"/>
    <property type="molecule type" value="Genomic_DNA"/>
</dbReference>
<organism evidence="3 4">
    <name type="scientific">Paenibacillus haidiansis</name>
    <dbReference type="NCBI Taxonomy" id="1574488"/>
    <lineage>
        <taxon>Bacteria</taxon>
        <taxon>Bacillati</taxon>
        <taxon>Bacillota</taxon>
        <taxon>Bacilli</taxon>
        <taxon>Bacillales</taxon>
        <taxon>Paenibacillaceae</taxon>
        <taxon>Paenibacillus</taxon>
    </lineage>
</organism>
<protein>
    <submittedName>
        <fullName evidence="3">CPBP family intramembrane glutamic endopeptidase</fullName>
        <ecNumber evidence="3">3.4.-.-</ecNumber>
    </submittedName>
</protein>
<feature type="transmembrane region" description="Helical" evidence="1">
    <location>
        <begin position="6"/>
        <end position="33"/>
    </location>
</feature>
<accession>A0ABU7VPX2</accession>
<evidence type="ECO:0000259" key="2">
    <source>
        <dbReference type="Pfam" id="PF02517"/>
    </source>
</evidence>
<dbReference type="Pfam" id="PF02517">
    <property type="entry name" value="Rce1-like"/>
    <property type="match status" value="1"/>
</dbReference>
<feature type="transmembrane region" description="Helical" evidence="1">
    <location>
        <begin position="158"/>
        <end position="178"/>
    </location>
</feature>
<evidence type="ECO:0000313" key="3">
    <source>
        <dbReference type="EMBL" id="MEF2965810.1"/>
    </source>
</evidence>
<feature type="transmembrane region" description="Helical" evidence="1">
    <location>
        <begin position="130"/>
        <end position="152"/>
    </location>
</feature>
<dbReference type="EC" id="3.4.-.-" evidence="3"/>
<keyword evidence="3" id="KW-0378">Hydrolase</keyword>
<dbReference type="RefSeq" id="WP_331846040.1">
    <property type="nucleotide sequence ID" value="NZ_JAZHPZ010000003.1"/>
</dbReference>
<reference evidence="3 4" key="1">
    <citation type="submission" date="2024-02" db="EMBL/GenBank/DDBJ databases">
        <title>A nitrogen-fixing paenibacillus bacterium.</title>
        <authorList>
            <person name="Zhang W.L."/>
            <person name="Chen S.F."/>
        </authorList>
    </citation>
    <scope>NUCLEOTIDE SEQUENCE [LARGE SCALE GENOMIC DNA]</scope>
    <source>
        <strain evidence="3 4">M1</strain>
    </source>
</reference>
<keyword evidence="1" id="KW-1133">Transmembrane helix</keyword>
<dbReference type="Proteomes" id="UP001306950">
    <property type="component" value="Unassembled WGS sequence"/>
</dbReference>
<proteinExistence type="predicted"/>
<feature type="domain" description="CAAX prenyl protease 2/Lysostaphin resistance protein A-like" evidence="2">
    <location>
        <begin position="100"/>
        <end position="199"/>
    </location>
</feature>
<evidence type="ECO:0000313" key="4">
    <source>
        <dbReference type="Proteomes" id="UP001306950"/>
    </source>
</evidence>
<dbReference type="InterPro" id="IPR003675">
    <property type="entry name" value="Rce1/LyrA-like_dom"/>
</dbReference>